<dbReference type="CDD" id="cd00397">
    <property type="entry name" value="DNA_BRE_C"/>
    <property type="match status" value="1"/>
</dbReference>
<dbReference type="EMBL" id="BARW01002272">
    <property type="protein sequence ID" value="GAI69816.1"/>
    <property type="molecule type" value="Genomic_DNA"/>
</dbReference>
<dbReference type="SUPFAM" id="SSF56349">
    <property type="entry name" value="DNA breaking-rejoining enzymes"/>
    <property type="match status" value="1"/>
</dbReference>
<proteinExistence type="predicted"/>
<reference evidence="4" key="1">
    <citation type="journal article" date="2014" name="Front. Microbiol.">
        <title>High frequency of phylogenetically diverse reductive dehalogenase-homologous genes in deep subseafloor sedimentary metagenomes.</title>
        <authorList>
            <person name="Kawai M."/>
            <person name="Futagami T."/>
            <person name="Toyoda A."/>
            <person name="Takaki Y."/>
            <person name="Nishi S."/>
            <person name="Hori S."/>
            <person name="Arai W."/>
            <person name="Tsubouchi T."/>
            <person name="Morono Y."/>
            <person name="Uchiyama I."/>
            <person name="Ito T."/>
            <person name="Fujiyama A."/>
            <person name="Inagaki F."/>
            <person name="Takami H."/>
        </authorList>
    </citation>
    <scope>NUCLEOTIDE SEQUENCE</scope>
    <source>
        <strain evidence="4">Expedition CK06-06</strain>
    </source>
</reference>
<protein>
    <recommendedName>
        <fullName evidence="3">Tyr recombinase domain-containing protein</fullName>
    </recommendedName>
</protein>
<gene>
    <name evidence="4" type="ORF">S12H4_06464</name>
</gene>
<dbReference type="Gene3D" id="1.10.443.10">
    <property type="entry name" value="Intergrase catalytic core"/>
    <property type="match status" value="1"/>
</dbReference>
<evidence type="ECO:0000256" key="2">
    <source>
        <dbReference type="ARBA" id="ARBA00023172"/>
    </source>
</evidence>
<dbReference type="InterPro" id="IPR013762">
    <property type="entry name" value="Integrase-like_cat_sf"/>
</dbReference>
<accession>X1RS55</accession>
<dbReference type="PANTHER" id="PTHR30349:SF41">
    <property type="entry name" value="INTEGRASE_RECOMBINASE PROTEIN MJ0367-RELATED"/>
    <property type="match status" value="1"/>
</dbReference>
<dbReference type="InterPro" id="IPR011010">
    <property type="entry name" value="DNA_brk_join_enz"/>
</dbReference>
<keyword evidence="1" id="KW-0238">DNA-binding</keyword>
<dbReference type="AlphaFoldDB" id="X1RS55"/>
<organism evidence="4">
    <name type="scientific">marine sediment metagenome</name>
    <dbReference type="NCBI Taxonomy" id="412755"/>
    <lineage>
        <taxon>unclassified sequences</taxon>
        <taxon>metagenomes</taxon>
        <taxon>ecological metagenomes</taxon>
    </lineage>
</organism>
<dbReference type="InterPro" id="IPR050090">
    <property type="entry name" value="Tyrosine_recombinase_XerCD"/>
</dbReference>
<dbReference type="InterPro" id="IPR002104">
    <property type="entry name" value="Integrase_catalytic"/>
</dbReference>
<keyword evidence="2" id="KW-0233">DNA recombination</keyword>
<dbReference type="Pfam" id="PF00589">
    <property type="entry name" value="Phage_integrase"/>
    <property type="match status" value="1"/>
</dbReference>
<sequence>MTHFPLVRYQAEKDLPEYLPPGEAHRIIEAAGGSRKAARDTLFLDLLLQTGIRISEALRITPADLTWLDRQPILWIRKGKGGKTRQVAVPARIAGELLDYQRRYRLDHGDRFFQISRQRAWQITKAAAGAAGVPKRVYPHLFRHSYAIEFLRQTGHPAALQKLLGHTTPAMTLRYLRLLQVEDALKIADQVEI</sequence>
<evidence type="ECO:0000313" key="4">
    <source>
        <dbReference type="EMBL" id="GAI69816.1"/>
    </source>
</evidence>
<name>X1RS55_9ZZZZ</name>
<dbReference type="GO" id="GO:0006310">
    <property type="term" value="P:DNA recombination"/>
    <property type="evidence" value="ECO:0007669"/>
    <property type="project" value="UniProtKB-KW"/>
</dbReference>
<dbReference type="PANTHER" id="PTHR30349">
    <property type="entry name" value="PHAGE INTEGRASE-RELATED"/>
    <property type="match status" value="1"/>
</dbReference>
<dbReference type="GO" id="GO:0003677">
    <property type="term" value="F:DNA binding"/>
    <property type="evidence" value="ECO:0007669"/>
    <property type="project" value="UniProtKB-KW"/>
</dbReference>
<evidence type="ECO:0000259" key="3">
    <source>
        <dbReference type="PROSITE" id="PS51898"/>
    </source>
</evidence>
<feature type="domain" description="Tyr recombinase" evidence="3">
    <location>
        <begin position="14"/>
        <end position="189"/>
    </location>
</feature>
<dbReference type="GO" id="GO:0015074">
    <property type="term" value="P:DNA integration"/>
    <property type="evidence" value="ECO:0007669"/>
    <property type="project" value="InterPro"/>
</dbReference>
<comment type="caution">
    <text evidence="4">The sequence shown here is derived from an EMBL/GenBank/DDBJ whole genome shotgun (WGS) entry which is preliminary data.</text>
</comment>
<dbReference type="PROSITE" id="PS51898">
    <property type="entry name" value="TYR_RECOMBINASE"/>
    <property type="match status" value="1"/>
</dbReference>
<evidence type="ECO:0000256" key="1">
    <source>
        <dbReference type="ARBA" id="ARBA00023125"/>
    </source>
</evidence>